<sequence>MIQLNARGRQLGVASALLSLLLFAFLLFDNTGPDALIDSSLPSYAGLYGSHNEADLAKFQEKEQKLHILLPANKEDLNLCKTLLTSAVLDYPTPVLIGRNETTDTYYLLGGGSHVTKISGTLEYLKSLGPSQDDDLVVMMDAYDIWWQLRPSTLISRYHSINRAANARLQARLGRAFDAERLSQKIIFGAGKRCAPNQRHTTACYPLPDSPLPMDIYGTNTDTVMGRNEFYSIRQRFLNSGFIIGPVKDMRVMFARSWEKVQKMPTYSDWDNGSGGSDFMYHGSDQSIFAIMFGEQEYQREVLRRKHLSRYDKAAGRNKSPHLYLDGTLVDDPLNPSFTHEPMELGDDNVVEFGIGLDYFSELIHQTVNSELDARFLIYNSSTSSPDNIEAQIGETGIFDCPPRVNGSTLLPNDITSTPQPLDNMGWNEIPLYTHLCLNTVPLMIHHNGDKTARERMWSDVWMQPYARQLLMDVLSHSPDKAGAVDAGTGDLLGWKQLCPAEWEHEIFRDV</sequence>
<dbReference type="EMBL" id="MU003773">
    <property type="protein sequence ID" value="KAF2724179.1"/>
    <property type="molecule type" value="Genomic_DNA"/>
</dbReference>
<proteinExistence type="predicted"/>
<evidence type="ECO:0000256" key="1">
    <source>
        <dbReference type="SAM" id="SignalP"/>
    </source>
</evidence>
<gene>
    <name evidence="2" type="ORF">K431DRAFT_310500</name>
</gene>
<accession>A0A9P4QD20</accession>
<keyword evidence="1" id="KW-0732">Signal</keyword>
<organism evidence="2 3">
    <name type="scientific">Polychaeton citri CBS 116435</name>
    <dbReference type="NCBI Taxonomy" id="1314669"/>
    <lineage>
        <taxon>Eukaryota</taxon>
        <taxon>Fungi</taxon>
        <taxon>Dikarya</taxon>
        <taxon>Ascomycota</taxon>
        <taxon>Pezizomycotina</taxon>
        <taxon>Dothideomycetes</taxon>
        <taxon>Dothideomycetidae</taxon>
        <taxon>Capnodiales</taxon>
        <taxon>Capnodiaceae</taxon>
        <taxon>Polychaeton</taxon>
    </lineage>
</organism>
<feature type="chain" id="PRO_5040148612" evidence="1">
    <location>
        <begin position="34"/>
        <end position="511"/>
    </location>
</feature>
<feature type="signal peptide" evidence="1">
    <location>
        <begin position="1"/>
        <end position="33"/>
    </location>
</feature>
<keyword evidence="3" id="KW-1185">Reference proteome</keyword>
<dbReference type="AlphaFoldDB" id="A0A9P4QD20"/>
<dbReference type="Proteomes" id="UP000799441">
    <property type="component" value="Unassembled WGS sequence"/>
</dbReference>
<reference evidence="2" key="1">
    <citation type="journal article" date="2020" name="Stud. Mycol.">
        <title>101 Dothideomycetes genomes: a test case for predicting lifestyles and emergence of pathogens.</title>
        <authorList>
            <person name="Haridas S."/>
            <person name="Albert R."/>
            <person name="Binder M."/>
            <person name="Bloem J."/>
            <person name="Labutti K."/>
            <person name="Salamov A."/>
            <person name="Andreopoulos B."/>
            <person name="Baker S."/>
            <person name="Barry K."/>
            <person name="Bills G."/>
            <person name="Bluhm B."/>
            <person name="Cannon C."/>
            <person name="Castanera R."/>
            <person name="Culley D."/>
            <person name="Daum C."/>
            <person name="Ezra D."/>
            <person name="Gonzalez J."/>
            <person name="Henrissat B."/>
            <person name="Kuo A."/>
            <person name="Liang C."/>
            <person name="Lipzen A."/>
            <person name="Lutzoni F."/>
            <person name="Magnuson J."/>
            <person name="Mondo S."/>
            <person name="Nolan M."/>
            <person name="Ohm R."/>
            <person name="Pangilinan J."/>
            <person name="Park H.-J."/>
            <person name="Ramirez L."/>
            <person name="Alfaro M."/>
            <person name="Sun H."/>
            <person name="Tritt A."/>
            <person name="Yoshinaga Y."/>
            <person name="Zwiers L.-H."/>
            <person name="Turgeon B."/>
            <person name="Goodwin S."/>
            <person name="Spatafora J."/>
            <person name="Crous P."/>
            <person name="Grigoriev I."/>
        </authorList>
    </citation>
    <scope>NUCLEOTIDE SEQUENCE</scope>
    <source>
        <strain evidence="2">CBS 116435</strain>
    </source>
</reference>
<dbReference type="CDD" id="cd22997">
    <property type="entry name" value="GT_LH"/>
    <property type="match status" value="1"/>
</dbReference>
<dbReference type="OrthoDB" id="422736at2759"/>
<dbReference type="PANTHER" id="PTHR36587">
    <property type="entry name" value="EXPRESSION SITE-ASSOCIATED GENE 3 (ESAG3)-LIKE PROTEIN"/>
    <property type="match status" value="1"/>
</dbReference>
<evidence type="ECO:0000313" key="2">
    <source>
        <dbReference type="EMBL" id="KAF2724179.1"/>
    </source>
</evidence>
<evidence type="ECO:0000313" key="3">
    <source>
        <dbReference type="Proteomes" id="UP000799441"/>
    </source>
</evidence>
<name>A0A9P4QD20_9PEZI</name>
<comment type="caution">
    <text evidence="2">The sequence shown here is derived from an EMBL/GenBank/DDBJ whole genome shotgun (WGS) entry which is preliminary data.</text>
</comment>
<dbReference type="PANTHER" id="PTHR36587:SF2">
    <property type="entry name" value="EXPRESSION SITE-ASSOCIATED GENE 3 (ESAG3)-LIKE PROTEIN"/>
    <property type="match status" value="1"/>
</dbReference>
<protein>
    <submittedName>
        <fullName evidence="2">Uncharacterized protein</fullName>
    </submittedName>
</protein>